<feature type="region of interest" description="Disordered" evidence="1">
    <location>
        <begin position="1"/>
        <end position="51"/>
    </location>
</feature>
<name>A0A4Y2WCZ3_ARAVE</name>
<evidence type="ECO:0000313" key="3">
    <source>
        <dbReference type="Proteomes" id="UP000499080"/>
    </source>
</evidence>
<accession>A0A4Y2WCZ3</accession>
<sequence length="105" mass="11772">MYHPSSRHAQPTRGGILLSSEKQEANSGNSFVESSLPTLEEGRKENLGGKDLKGEQTLSSLSLQKLILICTMWASAVMTSATRSYRLRSCLYGQWRLRETRRAAR</sequence>
<gene>
    <name evidence="2" type="ORF">AVEN_6961_1</name>
</gene>
<dbReference type="AlphaFoldDB" id="A0A4Y2WCZ3"/>
<evidence type="ECO:0000256" key="1">
    <source>
        <dbReference type="SAM" id="MobiDB-lite"/>
    </source>
</evidence>
<proteinExistence type="predicted"/>
<feature type="compositionally biased region" description="Polar residues" evidence="1">
    <location>
        <begin position="25"/>
        <end position="37"/>
    </location>
</feature>
<dbReference type="Proteomes" id="UP000499080">
    <property type="component" value="Unassembled WGS sequence"/>
</dbReference>
<dbReference type="EMBL" id="BGPR01059525">
    <property type="protein sequence ID" value="GBO35543.1"/>
    <property type="molecule type" value="Genomic_DNA"/>
</dbReference>
<feature type="compositionally biased region" description="Basic and acidic residues" evidence="1">
    <location>
        <begin position="40"/>
        <end position="51"/>
    </location>
</feature>
<comment type="caution">
    <text evidence="2">The sequence shown here is derived from an EMBL/GenBank/DDBJ whole genome shotgun (WGS) entry which is preliminary data.</text>
</comment>
<evidence type="ECO:0000313" key="2">
    <source>
        <dbReference type="EMBL" id="GBO35543.1"/>
    </source>
</evidence>
<organism evidence="2 3">
    <name type="scientific">Araneus ventricosus</name>
    <name type="common">Orbweaver spider</name>
    <name type="synonym">Epeira ventricosa</name>
    <dbReference type="NCBI Taxonomy" id="182803"/>
    <lineage>
        <taxon>Eukaryota</taxon>
        <taxon>Metazoa</taxon>
        <taxon>Ecdysozoa</taxon>
        <taxon>Arthropoda</taxon>
        <taxon>Chelicerata</taxon>
        <taxon>Arachnida</taxon>
        <taxon>Araneae</taxon>
        <taxon>Araneomorphae</taxon>
        <taxon>Entelegynae</taxon>
        <taxon>Araneoidea</taxon>
        <taxon>Araneidae</taxon>
        <taxon>Araneus</taxon>
    </lineage>
</organism>
<reference evidence="2 3" key="1">
    <citation type="journal article" date="2019" name="Sci. Rep.">
        <title>Orb-weaving spider Araneus ventricosus genome elucidates the spidroin gene catalogue.</title>
        <authorList>
            <person name="Kono N."/>
            <person name="Nakamura H."/>
            <person name="Ohtoshi R."/>
            <person name="Moran D.A.P."/>
            <person name="Shinohara A."/>
            <person name="Yoshida Y."/>
            <person name="Fujiwara M."/>
            <person name="Mori M."/>
            <person name="Tomita M."/>
            <person name="Arakawa K."/>
        </authorList>
    </citation>
    <scope>NUCLEOTIDE SEQUENCE [LARGE SCALE GENOMIC DNA]</scope>
</reference>
<keyword evidence="3" id="KW-1185">Reference proteome</keyword>
<protein>
    <submittedName>
        <fullName evidence="2">Uncharacterized protein</fullName>
    </submittedName>
</protein>